<sequence>MRVLVFVLLAFAFTEGTWYNDGNFYQIYPRSFMDSNDDGIGDLKGITQRLQYVKNLGMSGTWLSPIFKSPMKDFGYDTADYISIQPDYGTMDDFEALIDKANEIGIKIILDFVPNHSSDQHEWFKKSINREPGYEDFYVWHPGKIVNGQRQVPNNWVSVFRGSTWTWNEQRGEYYYHTFLKEQPDLNYRNQATVDAMKDVLRFWMRKGVYGFRIDAVPYLFEVPADANGNIPDEPLTGASCPDPTHDCYTKHIYTQNLPETFDMVYQWREVMDTFAKQTDGVPRLMMIEAYTPLENMKKLFEDGHGRLGGQIPFNFELISYLNGKSTAKDFKEIIDGWISQLPEGQENNWVLGNHDNKRIATRFGIERADLINIFLQTLPGIAITYNGEELALKDVYISWEDTIDPAGCNTSPDVYDQYSRDPVRTPFPWNSQKNAGFSNSSTTWLPVSPDYQTVNVEAQEKAANSHLKTFRKLTSMRRREKALTQGNFKMKVVGTDILAYERRIPNTQPKENFVIILNLSNNTHKINIHELFPQMSQKYRVEVASLHSLSPTEGDEIDGKDFEVKPNVAFVLRGGAPKLYSYLILCFTFISTIINVFVRT</sequence>
<proteinExistence type="inferred from homology"/>
<evidence type="ECO:0000256" key="5">
    <source>
        <dbReference type="ARBA" id="ARBA00022801"/>
    </source>
</evidence>
<keyword evidence="8" id="KW-0812">Transmembrane</keyword>
<dbReference type="GO" id="GO:0005975">
    <property type="term" value="P:carbohydrate metabolic process"/>
    <property type="evidence" value="ECO:0007669"/>
    <property type="project" value="InterPro"/>
</dbReference>
<keyword evidence="4 9" id="KW-0732">Signal</keyword>
<dbReference type="Pfam" id="PF00128">
    <property type="entry name" value="Alpha-amylase"/>
    <property type="match status" value="1"/>
</dbReference>
<dbReference type="EMBL" id="GFDF01005256">
    <property type="protein sequence ID" value="JAV08828.1"/>
    <property type="molecule type" value="Transcribed_RNA"/>
</dbReference>
<protein>
    <recommendedName>
        <fullName evidence="3">alpha-glucosidase</fullName>
        <ecNumber evidence="3">3.2.1.20</ecNumber>
    </recommendedName>
</protein>
<dbReference type="CDD" id="cd11328">
    <property type="entry name" value="AmyAc_maltase"/>
    <property type="match status" value="1"/>
</dbReference>
<evidence type="ECO:0000256" key="7">
    <source>
        <dbReference type="ARBA" id="ARBA00023295"/>
    </source>
</evidence>
<dbReference type="PANTHER" id="PTHR10357">
    <property type="entry name" value="ALPHA-AMYLASE FAMILY MEMBER"/>
    <property type="match status" value="1"/>
</dbReference>
<dbReference type="Gene3D" id="3.90.400.10">
    <property type="entry name" value="Oligo-1,6-glucosidase, Domain 2"/>
    <property type="match status" value="1"/>
</dbReference>
<dbReference type="EC" id="3.2.1.20" evidence="3"/>
<keyword evidence="8" id="KW-1133">Transmembrane helix</keyword>
<evidence type="ECO:0000256" key="6">
    <source>
        <dbReference type="ARBA" id="ARBA00023180"/>
    </source>
</evidence>
<dbReference type="SUPFAM" id="SSF51445">
    <property type="entry name" value="(Trans)glycosidases"/>
    <property type="match status" value="1"/>
</dbReference>
<feature type="signal peptide" evidence="9">
    <location>
        <begin position="1"/>
        <end position="16"/>
    </location>
</feature>
<feature type="chain" id="PRO_5013109422" description="alpha-glucosidase" evidence="9">
    <location>
        <begin position="17"/>
        <end position="601"/>
    </location>
</feature>
<evidence type="ECO:0000256" key="9">
    <source>
        <dbReference type="SAM" id="SignalP"/>
    </source>
</evidence>
<evidence type="ECO:0000259" key="10">
    <source>
        <dbReference type="SMART" id="SM00642"/>
    </source>
</evidence>
<dbReference type="FunFam" id="3.90.400.10:FF:000001">
    <property type="entry name" value="Maltase A3, isoform A"/>
    <property type="match status" value="1"/>
</dbReference>
<feature type="transmembrane region" description="Helical" evidence="8">
    <location>
        <begin position="580"/>
        <end position="599"/>
    </location>
</feature>
<dbReference type="GO" id="GO:0004558">
    <property type="term" value="F:alpha-1,4-glucosidase activity"/>
    <property type="evidence" value="ECO:0007669"/>
    <property type="project" value="UniProtKB-EC"/>
</dbReference>
<dbReference type="InterPro" id="IPR017853">
    <property type="entry name" value="GH"/>
</dbReference>
<accession>A0A1L8DQS3</accession>
<reference evidence="11" key="1">
    <citation type="submission" date="2016-12" db="EMBL/GenBank/DDBJ databases">
        <title>An insight into the sialome and mialome of the sand fly, Nyssomyia neivai.</title>
        <authorList>
            <person name="Sebastian V."/>
            <person name="Goulart T.M."/>
            <person name="Oliveira W."/>
            <person name="Calvo E."/>
            <person name="Oliveira L.F."/>
            <person name="Pinto M.C."/>
            <person name="Rosselino A.M."/>
            <person name="Ribeiro J.M."/>
        </authorList>
    </citation>
    <scope>NUCLEOTIDE SEQUENCE</scope>
</reference>
<evidence type="ECO:0000313" key="11">
    <source>
        <dbReference type="EMBL" id="JAV08828.1"/>
    </source>
</evidence>
<evidence type="ECO:0000256" key="8">
    <source>
        <dbReference type="SAM" id="Phobius"/>
    </source>
</evidence>
<dbReference type="InterPro" id="IPR006047">
    <property type="entry name" value="GH13_cat_dom"/>
</dbReference>
<dbReference type="AlphaFoldDB" id="A0A1L8DQS3"/>
<keyword evidence="7" id="KW-0326">Glycosidase</keyword>
<evidence type="ECO:0000256" key="3">
    <source>
        <dbReference type="ARBA" id="ARBA00012741"/>
    </source>
</evidence>
<dbReference type="Gene3D" id="3.20.20.80">
    <property type="entry name" value="Glycosidases"/>
    <property type="match status" value="1"/>
</dbReference>
<evidence type="ECO:0000256" key="2">
    <source>
        <dbReference type="ARBA" id="ARBA00008061"/>
    </source>
</evidence>
<feature type="domain" description="Glycosyl hydrolase family 13 catalytic" evidence="10">
    <location>
        <begin position="26"/>
        <end position="425"/>
    </location>
</feature>
<keyword evidence="6" id="KW-0325">Glycoprotein</keyword>
<dbReference type="SMART" id="SM00642">
    <property type="entry name" value="Aamy"/>
    <property type="match status" value="1"/>
</dbReference>
<comment type="similarity">
    <text evidence="2">Belongs to the glycosyl hydrolase 13 family.</text>
</comment>
<keyword evidence="8" id="KW-0472">Membrane</keyword>
<organism evidence="11">
    <name type="scientific">Nyssomyia neivai</name>
    <dbReference type="NCBI Taxonomy" id="330878"/>
    <lineage>
        <taxon>Eukaryota</taxon>
        <taxon>Metazoa</taxon>
        <taxon>Ecdysozoa</taxon>
        <taxon>Arthropoda</taxon>
        <taxon>Hexapoda</taxon>
        <taxon>Insecta</taxon>
        <taxon>Pterygota</taxon>
        <taxon>Neoptera</taxon>
        <taxon>Endopterygota</taxon>
        <taxon>Diptera</taxon>
        <taxon>Nematocera</taxon>
        <taxon>Psychodoidea</taxon>
        <taxon>Psychodidae</taxon>
        <taxon>Nyssomyia</taxon>
    </lineage>
</organism>
<evidence type="ECO:0000256" key="1">
    <source>
        <dbReference type="ARBA" id="ARBA00001657"/>
    </source>
</evidence>
<name>A0A1L8DQS3_9DIPT</name>
<comment type="catalytic activity">
    <reaction evidence="1">
        <text>Hydrolysis of terminal, non-reducing (1-&gt;4)-linked alpha-D-glucose residues with release of alpha-D-glucose.</text>
        <dbReference type="EC" id="3.2.1.20"/>
    </reaction>
</comment>
<keyword evidence="5" id="KW-0378">Hydrolase</keyword>
<dbReference type="InterPro" id="IPR045857">
    <property type="entry name" value="O16G_dom_2"/>
</dbReference>
<evidence type="ECO:0000256" key="4">
    <source>
        <dbReference type="ARBA" id="ARBA00022729"/>
    </source>
</evidence>
<dbReference type="PANTHER" id="PTHR10357:SF233">
    <property type="entry name" value="MALTASE A1"/>
    <property type="match status" value="1"/>
</dbReference>